<sequence>MADLRVSLCMLAGIVLISDIARRTTSKLLGRKTYGTYAVELISTVQLCACTHELKLLGEVGRVEQQLALTLTYLISVVHALTFRGALCNPTSTLEHFCRGTLTGRCALTKLACQFVAAVVARSVVHYVWAFGLSDLHLRHKLFGFKCISPINAPLVKAAAVELACAFAVHTTVHHTHGVEEKYRVHAIAAVITTAVYAGGSTTGAVFNPALAFSTQFPCSGNTFVEYSFVYWMGPVLGMACSILLFGKIIPAFSRKSATGKDQYFSDVKKKMN</sequence>
<evidence type="ECO:0000313" key="9">
    <source>
        <dbReference type="Proteomes" id="UP000314983"/>
    </source>
</evidence>
<dbReference type="GO" id="GO:0005737">
    <property type="term" value="C:cytoplasm"/>
    <property type="evidence" value="ECO:0007669"/>
    <property type="project" value="TreeGrafter"/>
</dbReference>
<dbReference type="PIRSF" id="PIRSF017529">
    <property type="entry name" value="Aquaporin_11/12"/>
    <property type="match status" value="1"/>
</dbReference>
<reference evidence="8" key="5">
    <citation type="submission" date="2025-09" db="UniProtKB">
        <authorList>
            <consortium name="Ensembl"/>
        </authorList>
    </citation>
    <scope>IDENTIFICATION</scope>
</reference>
<evidence type="ECO:0000256" key="4">
    <source>
        <dbReference type="ARBA" id="ARBA00022989"/>
    </source>
</evidence>
<evidence type="ECO:0000256" key="2">
    <source>
        <dbReference type="ARBA" id="ARBA00005900"/>
    </source>
</evidence>
<dbReference type="PRINTS" id="PR00783">
    <property type="entry name" value="MINTRINSICP"/>
</dbReference>
<dbReference type="InterPro" id="IPR000425">
    <property type="entry name" value="MIP"/>
</dbReference>
<dbReference type="GeneTree" id="ENSGT00530000063816"/>
<keyword evidence="9" id="KW-1185">Reference proteome</keyword>
<dbReference type="STRING" id="8005.ENSEEEP00000050030"/>
<evidence type="ECO:0000256" key="3">
    <source>
        <dbReference type="ARBA" id="ARBA00022692"/>
    </source>
</evidence>
<dbReference type="AlphaFoldDB" id="A0A4W4HNG5"/>
<accession>A0A4W4HNG5</accession>
<dbReference type="InterPro" id="IPR023271">
    <property type="entry name" value="Aquaporin-like"/>
</dbReference>
<evidence type="ECO:0000256" key="6">
    <source>
        <dbReference type="PIRNR" id="PIRNR017529"/>
    </source>
</evidence>
<reference evidence="8" key="3">
    <citation type="submission" date="2020-05" db="EMBL/GenBank/DDBJ databases">
        <title>Electrophorus electricus (electric eel) genome, fEleEle1, primary haplotype.</title>
        <authorList>
            <person name="Myers G."/>
            <person name="Meyer A."/>
            <person name="Fedrigo O."/>
            <person name="Formenti G."/>
            <person name="Rhie A."/>
            <person name="Tracey A."/>
            <person name="Sims Y."/>
            <person name="Jarvis E.D."/>
        </authorList>
    </citation>
    <scope>NUCLEOTIDE SEQUENCE [LARGE SCALE GENOMIC DNA]</scope>
</reference>
<comment type="subcellular location">
    <subcellularLocation>
        <location evidence="1">Membrane</location>
        <topology evidence="1">Multi-pass membrane protein</topology>
    </subcellularLocation>
</comment>
<dbReference type="GO" id="GO:0016020">
    <property type="term" value="C:membrane"/>
    <property type="evidence" value="ECO:0007669"/>
    <property type="project" value="UniProtKB-SubCell"/>
</dbReference>
<evidence type="ECO:0000256" key="5">
    <source>
        <dbReference type="ARBA" id="ARBA00023136"/>
    </source>
</evidence>
<dbReference type="OMA" id="EHFTVYW"/>
<keyword evidence="3 6" id="KW-0812">Transmembrane</keyword>
<reference evidence="9" key="2">
    <citation type="journal article" date="2017" name="Sci. Adv.">
        <title>A tail of two voltages: Proteomic comparison of the three electric organs of the electric eel.</title>
        <authorList>
            <person name="Traeger L.L."/>
            <person name="Sabat G."/>
            <person name="Barrett-Wilt G.A."/>
            <person name="Wells G.B."/>
            <person name="Sussman M.R."/>
        </authorList>
    </citation>
    <scope>NUCLEOTIDE SEQUENCE [LARGE SCALE GENOMIC DNA]</scope>
</reference>
<organism evidence="8 9">
    <name type="scientific">Electrophorus electricus</name>
    <name type="common">Electric eel</name>
    <name type="synonym">Gymnotus electricus</name>
    <dbReference type="NCBI Taxonomy" id="8005"/>
    <lineage>
        <taxon>Eukaryota</taxon>
        <taxon>Metazoa</taxon>
        <taxon>Chordata</taxon>
        <taxon>Craniata</taxon>
        <taxon>Vertebrata</taxon>
        <taxon>Euteleostomi</taxon>
        <taxon>Actinopterygii</taxon>
        <taxon>Neopterygii</taxon>
        <taxon>Teleostei</taxon>
        <taxon>Ostariophysi</taxon>
        <taxon>Gymnotiformes</taxon>
        <taxon>Gymnotoidei</taxon>
        <taxon>Gymnotidae</taxon>
        <taxon>Electrophorus</taxon>
    </lineage>
</organism>
<dbReference type="GeneID" id="113576962"/>
<dbReference type="RefSeq" id="XP_026865164.2">
    <property type="nucleotide sequence ID" value="XM_027009363.2"/>
</dbReference>
<dbReference type="InterPro" id="IPR051883">
    <property type="entry name" value="AQP11/12_channel"/>
</dbReference>
<dbReference type="SUPFAM" id="SSF81338">
    <property type="entry name" value="Aquaporin-like"/>
    <property type="match status" value="1"/>
</dbReference>
<dbReference type="Gene3D" id="1.20.1080.10">
    <property type="entry name" value="Glycerol uptake facilitator protein"/>
    <property type="match status" value="1"/>
</dbReference>
<keyword evidence="5 6" id="KW-0472">Membrane</keyword>
<keyword evidence="7" id="KW-0813">Transport</keyword>
<comment type="caution">
    <text evidence="6">Lacks conserved residue(s) required for the propagation of feature annotation.</text>
</comment>
<proteinExistence type="inferred from homology"/>
<name>A0A4W4HNG5_ELEEL</name>
<evidence type="ECO:0000256" key="1">
    <source>
        <dbReference type="ARBA" id="ARBA00004141"/>
    </source>
</evidence>
<dbReference type="InterPro" id="IPR016697">
    <property type="entry name" value="Aquaporin_11/12"/>
</dbReference>
<dbReference type="PRINTS" id="PR02024">
    <property type="entry name" value="AQUAPORIN11"/>
</dbReference>
<dbReference type="InterPro" id="IPR023266">
    <property type="entry name" value="Aquaporin_11"/>
</dbReference>
<dbReference type="Proteomes" id="UP000314983">
    <property type="component" value="Chromosome 4"/>
</dbReference>
<dbReference type="Ensembl" id="ENSEEET00000050577.2">
    <property type="protein sequence ID" value="ENSEEEP00000050030.2"/>
    <property type="gene ID" value="ENSEEEG00000023526.2"/>
</dbReference>
<comment type="similarity">
    <text evidence="2">Belongs to the MIP/aquaporin (TC 1.A.8) family. AQP11/AQP12 subfamily.</text>
</comment>
<dbReference type="PANTHER" id="PTHR21191">
    <property type="entry name" value="AQUAPORIN"/>
    <property type="match status" value="1"/>
</dbReference>
<reference evidence="8" key="4">
    <citation type="submission" date="2025-08" db="UniProtKB">
        <authorList>
            <consortium name="Ensembl"/>
        </authorList>
    </citation>
    <scope>IDENTIFICATION</scope>
</reference>
<dbReference type="PANTHER" id="PTHR21191:SF7">
    <property type="entry name" value="AQUAPORIN-11"/>
    <property type="match status" value="1"/>
</dbReference>
<reference evidence="9" key="1">
    <citation type="journal article" date="2014" name="Science">
        <title>Nonhuman genetics. Genomic basis for the convergent evolution of electric organs.</title>
        <authorList>
            <person name="Gallant J.R."/>
            <person name="Traeger L.L."/>
            <person name="Volkening J.D."/>
            <person name="Moffett H."/>
            <person name="Chen P.H."/>
            <person name="Novina C.D."/>
            <person name="Phillips G.N.Jr."/>
            <person name="Anand R."/>
            <person name="Wells G.B."/>
            <person name="Pinch M."/>
            <person name="Guth R."/>
            <person name="Unguez G.A."/>
            <person name="Albert J.S."/>
            <person name="Zakon H.H."/>
            <person name="Samanta M.P."/>
            <person name="Sussman M.R."/>
        </authorList>
    </citation>
    <scope>NUCLEOTIDE SEQUENCE [LARGE SCALE GENOMIC DNA]</scope>
</reference>
<feature type="transmembrane region" description="Helical" evidence="6">
    <location>
        <begin position="229"/>
        <end position="247"/>
    </location>
</feature>
<dbReference type="Pfam" id="PF00230">
    <property type="entry name" value="MIP"/>
    <property type="match status" value="1"/>
</dbReference>
<dbReference type="GO" id="GO:0015267">
    <property type="term" value="F:channel activity"/>
    <property type="evidence" value="ECO:0007669"/>
    <property type="project" value="InterPro"/>
</dbReference>
<evidence type="ECO:0000256" key="7">
    <source>
        <dbReference type="RuleBase" id="RU000477"/>
    </source>
</evidence>
<protein>
    <recommendedName>
        <fullName evidence="6">Aquaporin</fullName>
    </recommendedName>
</protein>
<evidence type="ECO:0000313" key="8">
    <source>
        <dbReference type="Ensembl" id="ENSEEEP00000050030.2"/>
    </source>
</evidence>
<gene>
    <name evidence="8" type="primary">AQP11</name>
</gene>
<keyword evidence="4 6" id="KW-1133">Transmembrane helix</keyword>